<evidence type="ECO:0000256" key="1">
    <source>
        <dbReference type="SAM" id="SignalP"/>
    </source>
</evidence>
<name>A0A1T4MF98_9BACT</name>
<evidence type="ECO:0000313" key="3">
    <source>
        <dbReference type="Proteomes" id="UP000190888"/>
    </source>
</evidence>
<feature type="chain" id="PRO_5013092046" evidence="1">
    <location>
        <begin position="20"/>
        <end position="135"/>
    </location>
</feature>
<proteinExistence type="predicted"/>
<dbReference type="OrthoDB" id="678278at2"/>
<dbReference type="Proteomes" id="UP000190888">
    <property type="component" value="Unassembled WGS sequence"/>
</dbReference>
<keyword evidence="3" id="KW-1185">Reference proteome</keyword>
<dbReference type="RefSeq" id="WP_139367037.1">
    <property type="nucleotide sequence ID" value="NZ_FUWH01000003.1"/>
</dbReference>
<reference evidence="2 3" key="1">
    <citation type="submission" date="2017-02" db="EMBL/GenBank/DDBJ databases">
        <authorList>
            <person name="Peterson S.W."/>
        </authorList>
    </citation>
    <scope>NUCLEOTIDE SEQUENCE [LARGE SCALE GENOMIC DNA]</scope>
    <source>
        <strain evidence="2 3">DSM 22335</strain>
    </source>
</reference>
<dbReference type="STRING" id="413434.SAMN04488132_103357"/>
<keyword evidence="1" id="KW-0732">Signal</keyword>
<gene>
    <name evidence="2" type="ORF">SAMN04488132_103357</name>
</gene>
<sequence length="135" mass="16653">MLRTIFTLIVAGIAVSSFAQQQPALADDQNPNFHISRDKYMQLKDSLLAVSNTTTQETYKAYDWFEAKAERRQERREQRRYNNSYYQPYNSYWNSGYYPSYNYWDNRYRYNNRWNNWNLWRPNVGFRTGNWWFSF</sequence>
<feature type="signal peptide" evidence="1">
    <location>
        <begin position="1"/>
        <end position="19"/>
    </location>
</feature>
<accession>A0A1T4MF98</accession>
<dbReference type="AlphaFoldDB" id="A0A1T4MF98"/>
<evidence type="ECO:0000313" key="2">
    <source>
        <dbReference type="EMBL" id="SJZ65545.1"/>
    </source>
</evidence>
<organism evidence="2 3">
    <name type="scientific">Sediminibacterium ginsengisoli</name>
    <dbReference type="NCBI Taxonomy" id="413434"/>
    <lineage>
        <taxon>Bacteria</taxon>
        <taxon>Pseudomonadati</taxon>
        <taxon>Bacteroidota</taxon>
        <taxon>Chitinophagia</taxon>
        <taxon>Chitinophagales</taxon>
        <taxon>Chitinophagaceae</taxon>
        <taxon>Sediminibacterium</taxon>
    </lineage>
</organism>
<dbReference type="EMBL" id="FUWH01000003">
    <property type="protein sequence ID" value="SJZ65545.1"/>
    <property type="molecule type" value="Genomic_DNA"/>
</dbReference>
<protein>
    <submittedName>
        <fullName evidence="2">Uncharacterized protein</fullName>
    </submittedName>
</protein>